<organism evidence="1 2">
    <name type="scientific">Trichonephila clavata</name>
    <name type="common">Joro spider</name>
    <name type="synonym">Nephila clavata</name>
    <dbReference type="NCBI Taxonomy" id="2740835"/>
    <lineage>
        <taxon>Eukaryota</taxon>
        <taxon>Metazoa</taxon>
        <taxon>Ecdysozoa</taxon>
        <taxon>Arthropoda</taxon>
        <taxon>Chelicerata</taxon>
        <taxon>Arachnida</taxon>
        <taxon>Araneae</taxon>
        <taxon>Araneomorphae</taxon>
        <taxon>Entelegynae</taxon>
        <taxon>Araneoidea</taxon>
        <taxon>Nephilidae</taxon>
        <taxon>Trichonephila</taxon>
    </lineage>
</organism>
<dbReference type="Proteomes" id="UP000887116">
    <property type="component" value="Unassembled WGS sequence"/>
</dbReference>
<name>A0A8X6LVH2_TRICU</name>
<gene>
    <name evidence="1" type="primary">NCL1_45333</name>
    <name evidence="1" type="ORF">TNCT_266131</name>
</gene>
<sequence length="57" mass="6886">GVCIVLLLGVGSKHFRNAVLEKYIKYLKKLFHSNEINPARNFEYTNGYRFEYKNYYY</sequence>
<proteinExistence type="predicted"/>
<dbReference type="EMBL" id="BMAO01037952">
    <property type="protein sequence ID" value="GFR21489.1"/>
    <property type="molecule type" value="Genomic_DNA"/>
</dbReference>
<keyword evidence="2" id="KW-1185">Reference proteome</keyword>
<evidence type="ECO:0000313" key="1">
    <source>
        <dbReference type="EMBL" id="GFR21489.1"/>
    </source>
</evidence>
<protein>
    <submittedName>
        <fullName evidence="1">Uncharacterized protein</fullName>
    </submittedName>
</protein>
<dbReference type="AlphaFoldDB" id="A0A8X6LVH2"/>
<feature type="non-terminal residue" evidence="1">
    <location>
        <position position="57"/>
    </location>
</feature>
<reference evidence="1" key="1">
    <citation type="submission" date="2020-07" db="EMBL/GenBank/DDBJ databases">
        <title>Multicomponent nature underlies the extraordinary mechanical properties of spider dragline silk.</title>
        <authorList>
            <person name="Kono N."/>
            <person name="Nakamura H."/>
            <person name="Mori M."/>
            <person name="Yoshida Y."/>
            <person name="Ohtoshi R."/>
            <person name="Malay A.D."/>
            <person name="Moran D.A.P."/>
            <person name="Tomita M."/>
            <person name="Numata K."/>
            <person name="Arakawa K."/>
        </authorList>
    </citation>
    <scope>NUCLEOTIDE SEQUENCE</scope>
</reference>
<evidence type="ECO:0000313" key="2">
    <source>
        <dbReference type="Proteomes" id="UP000887116"/>
    </source>
</evidence>
<accession>A0A8X6LVH2</accession>
<comment type="caution">
    <text evidence="1">The sequence shown here is derived from an EMBL/GenBank/DDBJ whole genome shotgun (WGS) entry which is preliminary data.</text>
</comment>